<dbReference type="Gene3D" id="3.60.110.10">
    <property type="entry name" value="Carbon-nitrogen hydrolase"/>
    <property type="match status" value="1"/>
</dbReference>
<dbReference type="Proteomes" id="UP000182841">
    <property type="component" value="Unassembled WGS sequence"/>
</dbReference>
<feature type="domain" description="CN hydrolase" evidence="3">
    <location>
        <begin position="1"/>
        <end position="236"/>
    </location>
</feature>
<evidence type="ECO:0000313" key="4">
    <source>
        <dbReference type="EMBL" id="SES30705.1"/>
    </source>
</evidence>
<dbReference type="RefSeq" id="WP_075002938.1">
    <property type="nucleotide sequence ID" value="NZ_FOGO01000016.1"/>
</dbReference>
<evidence type="ECO:0000256" key="2">
    <source>
        <dbReference type="ARBA" id="ARBA00022801"/>
    </source>
</evidence>
<dbReference type="InterPro" id="IPR003010">
    <property type="entry name" value="C-N_Hydrolase"/>
</dbReference>
<dbReference type="PROSITE" id="PS50263">
    <property type="entry name" value="CN_HYDROLASE"/>
    <property type="match status" value="1"/>
</dbReference>
<dbReference type="OrthoDB" id="4008466at2"/>
<comment type="similarity">
    <text evidence="1">Belongs to the carbon-nitrogen hydrolase superfamily. NIT1/NIT2 family.</text>
</comment>
<dbReference type="PANTHER" id="PTHR43674:SF2">
    <property type="entry name" value="BETA-UREIDOPROPIONASE"/>
    <property type="match status" value="1"/>
</dbReference>
<keyword evidence="5" id="KW-1185">Reference proteome</keyword>
<dbReference type="GO" id="GO:0033388">
    <property type="term" value="P:putrescine biosynthetic process from arginine"/>
    <property type="evidence" value="ECO:0007669"/>
    <property type="project" value="TreeGrafter"/>
</dbReference>
<sequence length="259" mass="27358">MRIALLQTQDQPGSRGPAALDAAARDAAARGARLLVTPELSLTGYALEDPAEVAEPADGPAAAAVSRIAREHGVAVVYGYPEAGEDGAVHNAVRLVGPDGAALADYRKTHLYGTYEAEHYTPGTRLPVQAELDGLRLGLLICYDVEFPEAVRAHALAGTDLLLVPTALMRPYDTVATTLVPARAVESQLYVAYADRVGPEGAFDFAGLSCLAAPDGTVPVRADGRAPALLIGDVDPEVLRASRDRNPYLADRRPELYAH</sequence>
<accession>A0A1H9WA51</accession>
<dbReference type="PROSITE" id="PS01227">
    <property type="entry name" value="UPF0012"/>
    <property type="match status" value="1"/>
</dbReference>
<organism evidence="4 5">
    <name type="scientific">Streptomyces qinglanensis</name>
    <dbReference type="NCBI Taxonomy" id="943816"/>
    <lineage>
        <taxon>Bacteria</taxon>
        <taxon>Bacillati</taxon>
        <taxon>Actinomycetota</taxon>
        <taxon>Actinomycetes</taxon>
        <taxon>Kitasatosporales</taxon>
        <taxon>Streptomycetaceae</taxon>
        <taxon>Streptomyces</taxon>
    </lineage>
</organism>
<dbReference type="Pfam" id="PF00795">
    <property type="entry name" value="CN_hydrolase"/>
    <property type="match status" value="1"/>
</dbReference>
<evidence type="ECO:0000313" key="5">
    <source>
        <dbReference type="Proteomes" id="UP000182841"/>
    </source>
</evidence>
<dbReference type="GO" id="GO:0050126">
    <property type="term" value="F:N-carbamoylputrescine amidase activity"/>
    <property type="evidence" value="ECO:0007669"/>
    <property type="project" value="TreeGrafter"/>
</dbReference>
<dbReference type="STRING" id="943816.AN217_14080"/>
<name>A0A1H9WA51_9ACTN</name>
<gene>
    <name evidence="4" type="ORF">SAMN05421870_11646</name>
</gene>
<dbReference type="PANTHER" id="PTHR43674">
    <property type="entry name" value="NITRILASE C965.09-RELATED"/>
    <property type="match status" value="1"/>
</dbReference>
<dbReference type="InterPro" id="IPR036526">
    <property type="entry name" value="C-N_Hydrolase_sf"/>
</dbReference>
<proteinExistence type="inferred from homology"/>
<reference evidence="5" key="1">
    <citation type="submission" date="2016-10" db="EMBL/GenBank/DDBJ databases">
        <authorList>
            <person name="Varghese N."/>
            <person name="Submissions S."/>
        </authorList>
    </citation>
    <scope>NUCLEOTIDE SEQUENCE [LARGE SCALE GENOMIC DNA]</scope>
    <source>
        <strain evidence="5">CGMCC 4.6825</strain>
    </source>
</reference>
<dbReference type="InterPro" id="IPR050345">
    <property type="entry name" value="Aliph_Amidase/BUP"/>
</dbReference>
<dbReference type="SUPFAM" id="SSF56317">
    <property type="entry name" value="Carbon-nitrogen hydrolase"/>
    <property type="match status" value="1"/>
</dbReference>
<evidence type="ECO:0000256" key="1">
    <source>
        <dbReference type="ARBA" id="ARBA00010613"/>
    </source>
</evidence>
<protein>
    <submittedName>
        <fullName evidence="4">Predicted amidohydrolase</fullName>
    </submittedName>
</protein>
<dbReference type="InterPro" id="IPR044083">
    <property type="entry name" value="RamA-like"/>
</dbReference>
<dbReference type="EMBL" id="FOGO01000016">
    <property type="protein sequence ID" value="SES30705.1"/>
    <property type="molecule type" value="Genomic_DNA"/>
</dbReference>
<dbReference type="InterPro" id="IPR001110">
    <property type="entry name" value="UPF0012_CS"/>
</dbReference>
<dbReference type="AlphaFoldDB" id="A0A1H9WA51"/>
<keyword evidence="2 4" id="KW-0378">Hydrolase</keyword>
<evidence type="ECO:0000259" key="3">
    <source>
        <dbReference type="PROSITE" id="PS50263"/>
    </source>
</evidence>
<dbReference type="CDD" id="cd07576">
    <property type="entry name" value="R-amidase_like"/>
    <property type="match status" value="1"/>
</dbReference>